<dbReference type="EMBL" id="JBHRSW010000014">
    <property type="protein sequence ID" value="MFC3121816.1"/>
    <property type="molecule type" value="Genomic_DNA"/>
</dbReference>
<protein>
    <recommendedName>
        <fullName evidence="8">Protein-methionine-sulfoxide reductase heme-binding subunit MsrQ</fullName>
    </recommendedName>
    <alternativeName>
        <fullName evidence="8">Flavocytochrome MsrQ</fullName>
    </alternativeName>
</protein>
<keyword evidence="5 8" id="KW-1133">Transmembrane helix</keyword>
<evidence type="ECO:0000256" key="8">
    <source>
        <dbReference type="HAMAP-Rule" id="MF_01207"/>
    </source>
</evidence>
<dbReference type="InterPro" id="IPR022837">
    <property type="entry name" value="MsrQ-like"/>
</dbReference>
<comment type="function">
    <text evidence="8">Part of the MsrPQ system that repairs oxidized periplasmic proteins containing methionine sulfoxide residues (Met-O), using respiratory chain electrons. Thus protects these proteins from oxidative-stress damage caused by reactive species of oxygen and chlorine generated by the host defense mechanisms. MsrPQ is essential for the maintenance of envelope integrity under bleach stress, rescuing a wide series of structurally unrelated periplasmic proteins from methionine oxidation. MsrQ provides electrons for reduction to the reductase catalytic subunit MsrP, using the quinone pool of the respiratory chain.</text>
</comment>
<keyword evidence="4 8" id="KW-0812">Transmembrane</keyword>
<dbReference type="RefSeq" id="WP_376919978.1">
    <property type="nucleotide sequence ID" value="NZ_JBHRSW010000014.1"/>
</dbReference>
<comment type="similarity">
    <text evidence="8">Belongs to the MsrQ family.</text>
</comment>
<dbReference type="PANTHER" id="PTHR36964">
    <property type="entry name" value="PROTEIN-METHIONINE-SULFOXIDE REDUCTASE HEME-BINDING SUBUNIT MSRQ"/>
    <property type="match status" value="1"/>
</dbReference>
<name>A0ABV7FQW6_9ALTE</name>
<feature type="transmembrane region" description="Helical" evidence="8">
    <location>
        <begin position="123"/>
        <end position="144"/>
    </location>
</feature>
<dbReference type="Proteomes" id="UP001595478">
    <property type="component" value="Unassembled WGS sequence"/>
</dbReference>
<feature type="domain" description="Ferric oxidoreductase" evidence="9">
    <location>
        <begin position="61"/>
        <end position="167"/>
    </location>
</feature>
<dbReference type="Pfam" id="PF01794">
    <property type="entry name" value="Ferric_reduct"/>
    <property type="match status" value="1"/>
</dbReference>
<comment type="caution">
    <text evidence="10">The sequence shown here is derived from an EMBL/GenBank/DDBJ whole genome shotgun (WGS) entry which is preliminary data.</text>
</comment>
<comment type="cofactor">
    <cofactor evidence="8">
        <name>FMN</name>
        <dbReference type="ChEBI" id="CHEBI:58210"/>
    </cofactor>
    <text evidence="8">Binds 1 FMN per subunit.</text>
</comment>
<keyword evidence="8" id="KW-1003">Cell membrane</keyword>
<dbReference type="PANTHER" id="PTHR36964:SF1">
    <property type="entry name" value="PROTEIN-METHIONINE-SULFOXIDE REDUCTASE HEME-BINDING SUBUNIT MSRQ"/>
    <property type="match status" value="1"/>
</dbReference>
<keyword evidence="2 8" id="KW-0813">Transport</keyword>
<reference evidence="11" key="1">
    <citation type="journal article" date="2019" name="Int. J. Syst. Evol. Microbiol.">
        <title>The Global Catalogue of Microorganisms (GCM) 10K type strain sequencing project: providing services to taxonomists for standard genome sequencing and annotation.</title>
        <authorList>
            <consortium name="The Broad Institute Genomics Platform"/>
            <consortium name="The Broad Institute Genome Sequencing Center for Infectious Disease"/>
            <person name="Wu L."/>
            <person name="Ma J."/>
        </authorList>
    </citation>
    <scope>NUCLEOTIDE SEQUENCE [LARGE SCALE GENOMIC DNA]</scope>
    <source>
        <strain evidence="11">KCTC 52473</strain>
    </source>
</reference>
<feature type="transmembrane region" description="Helical" evidence="8">
    <location>
        <begin position="156"/>
        <end position="173"/>
    </location>
</feature>
<keyword evidence="8" id="KW-0288">FMN</keyword>
<sequence length="210" mass="24165">MLVLNKPIRVNKHVITVFRVLIHLTALLWLGLVYLDGLNGNLPGDPVQYLIEFSGKGAINLLLICLVISPLAKQFKFAQLIKFRRTTGVYAALYAVFHLYIFISYELQFEWGLVFSEIIERPYITVGFITLSILLALAVTSPSTVKRKMGKHWQQLHNWVYPASILAIVHFWWSLKSEWSEPLVYLICLLLLLALRYKKLIPARRKTGNV</sequence>
<keyword evidence="8" id="KW-0285">Flavoprotein</keyword>
<proteinExistence type="inferred from homology"/>
<evidence type="ECO:0000313" key="11">
    <source>
        <dbReference type="Proteomes" id="UP001595478"/>
    </source>
</evidence>
<evidence type="ECO:0000256" key="7">
    <source>
        <dbReference type="ARBA" id="ARBA00023136"/>
    </source>
</evidence>
<feature type="transmembrane region" description="Helical" evidence="8">
    <location>
        <begin position="20"/>
        <end position="37"/>
    </location>
</feature>
<evidence type="ECO:0000256" key="5">
    <source>
        <dbReference type="ARBA" id="ARBA00022989"/>
    </source>
</evidence>
<keyword evidence="6 8" id="KW-0408">Iron</keyword>
<comment type="subunit">
    <text evidence="8">Heterodimer of a catalytic subunit (MsrP) and a heme-binding subunit (MsrQ).</text>
</comment>
<dbReference type="HAMAP" id="MF_01207">
    <property type="entry name" value="MsrQ"/>
    <property type="match status" value="1"/>
</dbReference>
<keyword evidence="8" id="KW-0479">Metal-binding</keyword>
<evidence type="ECO:0000256" key="6">
    <source>
        <dbReference type="ARBA" id="ARBA00023004"/>
    </source>
</evidence>
<accession>A0ABV7FQW6</accession>
<comment type="subcellular location">
    <subcellularLocation>
        <location evidence="8">Cell membrane</location>
        <topology evidence="8">Multi-pass membrane protein</topology>
    </subcellularLocation>
    <subcellularLocation>
        <location evidence="1">Membrane</location>
        <topology evidence="1">Multi-pass membrane protein</topology>
    </subcellularLocation>
</comment>
<evidence type="ECO:0000256" key="1">
    <source>
        <dbReference type="ARBA" id="ARBA00004141"/>
    </source>
</evidence>
<feature type="transmembrane region" description="Helical" evidence="8">
    <location>
        <begin position="87"/>
        <end position="103"/>
    </location>
</feature>
<evidence type="ECO:0000256" key="3">
    <source>
        <dbReference type="ARBA" id="ARBA00022617"/>
    </source>
</evidence>
<evidence type="ECO:0000313" key="10">
    <source>
        <dbReference type="EMBL" id="MFC3121816.1"/>
    </source>
</evidence>
<feature type="transmembrane region" description="Helical" evidence="8">
    <location>
        <begin position="179"/>
        <end position="197"/>
    </location>
</feature>
<keyword evidence="11" id="KW-1185">Reference proteome</keyword>
<dbReference type="InterPro" id="IPR013130">
    <property type="entry name" value="Fe3_Rdtase_TM_dom"/>
</dbReference>
<feature type="transmembrane region" description="Helical" evidence="8">
    <location>
        <begin position="57"/>
        <end position="75"/>
    </location>
</feature>
<organism evidence="10 11">
    <name type="scientific">Agaribacter flavus</name>
    <dbReference type="NCBI Taxonomy" id="1902781"/>
    <lineage>
        <taxon>Bacteria</taxon>
        <taxon>Pseudomonadati</taxon>
        <taxon>Pseudomonadota</taxon>
        <taxon>Gammaproteobacteria</taxon>
        <taxon>Alteromonadales</taxon>
        <taxon>Alteromonadaceae</taxon>
        <taxon>Agaribacter</taxon>
    </lineage>
</organism>
<keyword evidence="7 8" id="KW-0472">Membrane</keyword>
<keyword evidence="8" id="KW-0249">Electron transport</keyword>
<comment type="cofactor">
    <cofactor evidence="8">
        <name>heme b</name>
        <dbReference type="ChEBI" id="CHEBI:60344"/>
    </cofactor>
    <text evidence="8">Binds 1 heme b (iron(II)-protoporphyrin IX) group per subunit.</text>
</comment>
<evidence type="ECO:0000256" key="2">
    <source>
        <dbReference type="ARBA" id="ARBA00022448"/>
    </source>
</evidence>
<gene>
    <name evidence="8" type="primary">msrQ</name>
    <name evidence="10" type="ORF">ACFOHL_09305</name>
</gene>
<keyword evidence="3 8" id="KW-0349">Heme</keyword>
<evidence type="ECO:0000259" key="9">
    <source>
        <dbReference type="Pfam" id="PF01794"/>
    </source>
</evidence>
<evidence type="ECO:0000256" key="4">
    <source>
        <dbReference type="ARBA" id="ARBA00022692"/>
    </source>
</evidence>